<dbReference type="Gene3D" id="1.20.5.930">
    <property type="entry name" value="Bicelle-embedded integrin alpha(iib) transmembrane segment"/>
    <property type="match status" value="1"/>
</dbReference>
<dbReference type="GO" id="GO:0033627">
    <property type="term" value="P:cell adhesion mediated by integrin"/>
    <property type="evidence" value="ECO:0007669"/>
    <property type="project" value="TreeGrafter"/>
</dbReference>
<reference evidence="8" key="2">
    <citation type="submission" date="2020-11" db="EMBL/GenBank/DDBJ databases">
        <authorList>
            <person name="McCartney M.A."/>
            <person name="Auch B."/>
            <person name="Kono T."/>
            <person name="Mallez S."/>
            <person name="Becker A."/>
            <person name="Gohl D.M."/>
            <person name="Silverstein K.A.T."/>
            <person name="Koren S."/>
            <person name="Bechman K.B."/>
            <person name="Herman A."/>
            <person name="Abrahante J.E."/>
            <person name="Garbe J."/>
        </authorList>
    </citation>
    <scope>NUCLEOTIDE SEQUENCE</scope>
    <source>
        <strain evidence="8">Duluth1</strain>
        <tissue evidence="8">Whole animal</tissue>
    </source>
</reference>
<evidence type="ECO:0000256" key="3">
    <source>
        <dbReference type="ARBA" id="ARBA00023136"/>
    </source>
</evidence>
<dbReference type="InterPro" id="IPR018184">
    <property type="entry name" value="Integrin_alpha_C_CS"/>
</dbReference>
<dbReference type="Proteomes" id="UP000828390">
    <property type="component" value="Unassembled WGS sequence"/>
</dbReference>
<evidence type="ECO:0000256" key="6">
    <source>
        <dbReference type="SAM" id="Phobius"/>
    </source>
</evidence>
<dbReference type="GO" id="GO:0008305">
    <property type="term" value="C:integrin complex"/>
    <property type="evidence" value="ECO:0007669"/>
    <property type="project" value="TreeGrafter"/>
</dbReference>
<dbReference type="PROSITE" id="PS00242">
    <property type="entry name" value="INTEGRIN_ALPHA"/>
    <property type="match status" value="1"/>
</dbReference>
<reference evidence="8" key="1">
    <citation type="journal article" date="2019" name="bioRxiv">
        <title>The Genome of the Zebra Mussel, Dreissena polymorpha: A Resource for Invasive Species Research.</title>
        <authorList>
            <person name="McCartney M.A."/>
            <person name="Auch B."/>
            <person name="Kono T."/>
            <person name="Mallez S."/>
            <person name="Zhang Y."/>
            <person name="Obille A."/>
            <person name="Becker A."/>
            <person name="Abrahante J.E."/>
            <person name="Garbe J."/>
            <person name="Badalamenti J.P."/>
            <person name="Herman A."/>
            <person name="Mangelson H."/>
            <person name="Liachko I."/>
            <person name="Sullivan S."/>
            <person name="Sone E.D."/>
            <person name="Koren S."/>
            <person name="Silverstein K.A.T."/>
            <person name="Beckman K.B."/>
            <person name="Gohl D.M."/>
        </authorList>
    </citation>
    <scope>NUCLEOTIDE SEQUENCE</scope>
    <source>
        <strain evidence="8">Duluth1</strain>
        <tissue evidence="8">Whole animal</tissue>
    </source>
</reference>
<keyword evidence="2" id="KW-0401">Integrin</keyword>
<dbReference type="EMBL" id="JAIWYP010000062">
    <property type="protein sequence ID" value="KAH3690500.1"/>
    <property type="molecule type" value="Genomic_DNA"/>
</dbReference>
<keyword evidence="9" id="KW-1185">Reference proteome</keyword>
<feature type="compositionally biased region" description="Polar residues" evidence="5">
    <location>
        <begin position="418"/>
        <end position="439"/>
    </location>
</feature>
<dbReference type="SUPFAM" id="SSF69179">
    <property type="entry name" value="Integrin domains"/>
    <property type="match status" value="1"/>
</dbReference>
<dbReference type="PANTHER" id="PTHR23220:SF133">
    <property type="entry name" value="INTEGRIN ALPHA-PS2"/>
    <property type="match status" value="1"/>
</dbReference>
<accession>A0A9D3Y2B4</accession>
<proteinExistence type="predicted"/>
<gene>
    <name evidence="8" type="ORF">DPMN_191444</name>
</gene>
<dbReference type="GO" id="GO:0098609">
    <property type="term" value="P:cell-cell adhesion"/>
    <property type="evidence" value="ECO:0007669"/>
    <property type="project" value="TreeGrafter"/>
</dbReference>
<dbReference type="InterPro" id="IPR032695">
    <property type="entry name" value="Integrin_dom_sf"/>
</dbReference>
<dbReference type="GO" id="GO:0007160">
    <property type="term" value="P:cell-matrix adhesion"/>
    <property type="evidence" value="ECO:0007669"/>
    <property type="project" value="TreeGrafter"/>
</dbReference>
<evidence type="ECO:0000256" key="2">
    <source>
        <dbReference type="ARBA" id="ARBA00023037"/>
    </source>
</evidence>
<sequence length="445" mass="50121">MDLIGDGPDVKINRSSVILVGERDTLAVTIDVKNVQDISYNANFTSTVTAYKRGVTNTNQGSVSAECEYPLLDFSWTDFKCTANNKLDRNENFKVFTSFDISKGKLIPENDMNKMLTLLTVDVVAAQENLDVNTDNNKFNIKIEIRLKYDIYIQADQQLSDQERYKAVENSDVRKTITHQYYITNYGPSYLPKTYVNITVPVKKGNNEIAKITKMSPTCNVQGNEALIGTTLAPTTSITTPFANTPGNPDPHRRRRAVDEPVAMSSTGQKQTMKNITCLEYECIILECLVMNLDKNGQTIVNVTIEVFEKALAAEKDFSEIRYTTNATVTDPEVWYGGKVVPMENTVYATKWTTFVIDAESVKNEVNIWIIIGAVLGAVVLLIIVGIILWRCGFFKRSQKHDQVKKWKQDSLYNRKSIRMSQANKQSYSPIEETTANNGSEKKTE</sequence>
<name>A0A9D3Y2B4_DREPO</name>
<keyword evidence="6" id="KW-1133">Transmembrane helix</keyword>
<dbReference type="GO" id="GO:0009897">
    <property type="term" value="C:external side of plasma membrane"/>
    <property type="evidence" value="ECO:0007669"/>
    <property type="project" value="TreeGrafter"/>
</dbReference>
<keyword evidence="3 6" id="KW-0472">Membrane</keyword>
<dbReference type="Gene3D" id="2.60.40.1510">
    <property type="entry name" value="ntegrin, alpha v. Chain A, domain 3"/>
    <property type="match status" value="1"/>
</dbReference>
<evidence type="ECO:0000256" key="1">
    <source>
        <dbReference type="ARBA" id="ARBA00004479"/>
    </source>
</evidence>
<evidence type="ECO:0000259" key="7">
    <source>
        <dbReference type="Pfam" id="PF20806"/>
    </source>
</evidence>
<feature type="region of interest" description="Disordered" evidence="5">
    <location>
        <begin position="418"/>
        <end position="445"/>
    </location>
</feature>
<dbReference type="GO" id="GO:0005178">
    <property type="term" value="F:integrin binding"/>
    <property type="evidence" value="ECO:0007669"/>
    <property type="project" value="TreeGrafter"/>
</dbReference>
<evidence type="ECO:0000313" key="8">
    <source>
        <dbReference type="EMBL" id="KAH3690500.1"/>
    </source>
</evidence>
<keyword evidence="4" id="KW-0325">Glycoprotein</keyword>
<evidence type="ECO:0000256" key="5">
    <source>
        <dbReference type="SAM" id="MobiDB-lite"/>
    </source>
</evidence>
<keyword evidence="6" id="KW-0812">Transmembrane</keyword>
<dbReference type="InterPro" id="IPR048286">
    <property type="entry name" value="Integrin_alpha_Ig-like_3"/>
</dbReference>
<feature type="domain" description="Integrin alpha third immunoglobulin-like" evidence="7">
    <location>
        <begin position="166"/>
        <end position="329"/>
    </location>
</feature>
<feature type="transmembrane region" description="Helical" evidence="6">
    <location>
        <begin position="368"/>
        <end position="390"/>
    </location>
</feature>
<dbReference type="GO" id="GO:0007229">
    <property type="term" value="P:integrin-mediated signaling pathway"/>
    <property type="evidence" value="ECO:0007669"/>
    <property type="project" value="UniProtKB-KW"/>
</dbReference>
<dbReference type="AlphaFoldDB" id="A0A9D3Y2B4"/>
<protein>
    <recommendedName>
        <fullName evidence="7">Integrin alpha third immunoglobulin-like domain-containing protein</fullName>
    </recommendedName>
</protein>
<evidence type="ECO:0000256" key="4">
    <source>
        <dbReference type="ARBA" id="ARBA00023180"/>
    </source>
</evidence>
<comment type="caution">
    <text evidence="8">The sequence shown here is derived from an EMBL/GenBank/DDBJ whole genome shotgun (WGS) entry which is preliminary data.</text>
</comment>
<dbReference type="PANTHER" id="PTHR23220">
    <property type="entry name" value="INTEGRIN ALPHA"/>
    <property type="match status" value="1"/>
</dbReference>
<evidence type="ECO:0000313" key="9">
    <source>
        <dbReference type="Proteomes" id="UP000828390"/>
    </source>
</evidence>
<organism evidence="8 9">
    <name type="scientific">Dreissena polymorpha</name>
    <name type="common">Zebra mussel</name>
    <name type="synonym">Mytilus polymorpha</name>
    <dbReference type="NCBI Taxonomy" id="45954"/>
    <lineage>
        <taxon>Eukaryota</taxon>
        <taxon>Metazoa</taxon>
        <taxon>Spiralia</taxon>
        <taxon>Lophotrochozoa</taxon>
        <taxon>Mollusca</taxon>
        <taxon>Bivalvia</taxon>
        <taxon>Autobranchia</taxon>
        <taxon>Heteroconchia</taxon>
        <taxon>Euheterodonta</taxon>
        <taxon>Imparidentia</taxon>
        <taxon>Neoheterodontei</taxon>
        <taxon>Myida</taxon>
        <taxon>Dreissenoidea</taxon>
        <taxon>Dreissenidae</taxon>
        <taxon>Dreissena</taxon>
    </lineage>
</organism>
<comment type="subcellular location">
    <subcellularLocation>
        <location evidence="1">Membrane</location>
        <topology evidence="1">Single-pass type I membrane protein</topology>
    </subcellularLocation>
</comment>
<dbReference type="Pfam" id="PF20806">
    <property type="entry name" value="Integrin_A_Ig_3"/>
    <property type="match status" value="1"/>
</dbReference>
<dbReference type="Gene3D" id="2.60.40.1530">
    <property type="entry name" value="ntegrin, alpha v. Chain A, domain 4"/>
    <property type="match status" value="1"/>
</dbReference>